<dbReference type="PROSITE" id="PS01098">
    <property type="entry name" value="LIPASE_GDSL_SER"/>
    <property type="match status" value="1"/>
</dbReference>
<dbReference type="Proteomes" id="UP001318860">
    <property type="component" value="Unassembled WGS sequence"/>
</dbReference>
<organism evidence="3 4">
    <name type="scientific">Rehmannia glutinosa</name>
    <name type="common">Chinese foxglove</name>
    <dbReference type="NCBI Taxonomy" id="99300"/>
    <lineage>
        <taxon>Eukaryota</taxon>
        <taxon>Viridiplantae</taxon>
        <taxon>Streptophyta</taxon>
        <taxon>Embryophyta</taxon>
        <taxon>Tracheophyta</taxon>
        <taxon>Spermatophyta</taxon>
        <taxon>Magnoliopsida</taxon>
        <taxon>eudicotyledons</taxon>
        <taxon>Gunneridae</taxon>
        <taxon>Pentapetalae</taxon>
        <taxon>asterids</taxon>
        <taxon>lamiids</taxon>
        <taxon>Lamiales</taxon>
        <taxon>Orobanchaceae</taxon>
        <taxon>Rehmannieae</taxon>
        <taxon>Rehmannia</taxon>
    </lineage>
</organism>
<keyword evidence="4" id="KW-1185">Reference proteome</keyword>
<evidence type="ECO:0000256" key="2">
    <source>
        <dbReference type="ARBA" id="ARBA00022729"/>
    </source>
</evidence>
<evidence type="ECO:0000313" key="3">
    <source>
        <dbReference type="EMBL" id="KAK6118820.1"/>
    </source>
</evidence>
<dbReference type="InterPro" id="IPR036514">
    <property type="entry name" value="SGNH_hydro_sf"/>
</dbReference>
<dbReference type="PANTHER" id="PTHR45642">
    <property type="entry name" value="GDSL ESTERASE/LIPASE EXL3"/>
    <property type="match status" value="1"/>
</dbReference>
<dbReference type="InterPro" id="IPR001087">
    <property type="entry name" value="GDSL"/>
</dbReference>
<dbReference type="Gene3D" id="3.40.50.1110">
    <property type="entry name" value="SGNH hydrolase"/>
    <property type="match status" value="3"/>
</dbReference>
<gene>
    <name evidence="3" type="ORF">DH2020_047433</name>
</gene>
<evidence type="ECO:0000313" key="4">
    <source>
        <dbReference type="Proteomes" id="UP001318860"/>
    </source>
</evidence>
<sequence>MWYRLSFCKVWYHIAEAVIKLPQNSTIPAVIVFGDSVVDTGNNNYIETIVKVNYPPYGKDFMGGKPTGRFSDGKVPSDLIAEELGIKGLLAAYFDPTLQDEDLLTGVNFASGGAGYDPLTSDLVDLYKLGARRIGVFGLPPGCLPSQRTLKGGAERKCIDLYNQVSELFNNKLSDEMDSINKRYPIARMTYMDIYKLPLDVIHNPQKYEFRGWKADRRFSDGKVPSDLLAEELGIKPLLPAYLDPSLQDQDFLTGVNFASGASGYDPLTSDVASVLSLTDQLKLFKEYITKLKKIAGEEKSSEILREGLIALVTGSNDITNTYFITPFRKIQYNVPSYTDLLVSYASSFVQESRLQMKDAVEQGQ</sequence>
<name>A0ABR0U8K0_REHGL</name>
<dbReference type="Pfam" id="PF00657">
    <property type="entry name" value="Lipase_GDSL"/>
    <property type="match status" value="2"/>
</dbReference>
<dbReference type="InterPro" id="IPR008265">
    <property type="entry name" value="Lipase_GDSL_AS"/>
</dbReference>
<accession>A0ABR0U8K0</accession>
<evidence type="ECO:0008006" key="5">
    <source>
        <dbReference type="Google" id="ProtNLM"/>
    </source>
</evidence>
<dbReference type="InterPro" id="IPR050592">
    <property type="entry name" value="GDSL_lipolytic_enzyme"/>
</dbReference>
<protein>
    <recommendedName>
        <fullName evidence="5">GDSL esterase/lipase</fullName>
    </recommendedName>
</protein>
<dbReference type="EMBL" id="JABTTQ020003299">
    <property type="protein sequence ID" value="KAK6118820.1"/>
    <property type="molecule type" value="Genomic_DNA"/>
</dbReference>
<dbReference type="PANTHER" id="PTHR45642:SF139">
    <property type="entry name" value="SGNH HYDROLASE-TYPE ESTERASE DOMAIN-CONTAINING PROTEIN"/>
    <property type="match status" value="1"/>
</dbReference>
<comment type="caution">
    <text evidence="3">The sequence shown here is derived from an EMBL/GenBank/DDBJ whole genome shotgun (WGS) entry which is preliminary data.</text>
</comment>
<comment type="similarity">
    <text evidence="1">Belongs to the 'GDSL' lipolytic enzyme family.</text>
</comment>
<proteinExistence type="inferred from homology"/>
<evidence type="ECO:0000256" key="1">
    <source>
        <dbReference type="ARBA" id="ARBA00008668"/>
    </source>
</evidence>
<keyword evidence="2" id="KW-0732">Signal</keyword>
<reference evidence="3 4" key="1">
    <citation type="journal article" date="2021" name="Comput. Struct. Biotechnol. J.">
        <title>De novo genome assembly of the potent medicinal plant Rehmannia glutinosa using nanopore technology.</title>
        <authorList>
            <person name="Ma L."/>
            <person name="Dong C."/>
            <person name="Song C."/>
            <person name="Wang X."/>
            <person name="Zheng X."/>
            <person name="Niu Y."/>
            <person name="Chen S."/>
            <person name="Feng W."/>
        </authorList>
    </citation>
    <scope>NUCLEOTIDE SEQUENCE [LARGE SCALE GENOMIC DNA]</scope>
    <source>
        <strain evidence="3">DH-2019</strain>
    </source>
</reference>